<feature type="transmembrane region" description="Helical" evidence="6">
    <location>
        <begin position="278"/>
        <end position="296"/>
    </location>
</feature>
<comment type="similarity">
    <text evidence="2">Belongs to the EamA transporter family.</text>
</comment>
<keyword evidence="9" id="KW-1185">Reference proteome</keyword>
<dbReference type="GO" id="GO:0016020">
    <property type="term" value="C:membrane"/>
    <property type="evidence" value="ECO:0007669"/>
    <property type="project" value="UniProtKB-SubCell"/>
</dbReference>
<feature type="transmembrane region" description="Helical" evidence="6">
    <location>
        <begin position="37"/>
        <end position="56"/>
    </location>
</feature>
<protein>
    <submittedName>
        <fullName evidence="8">DMT family transporter</fullName>
    </submittedName>
</protein>
<feature type="transmembrane region" description="Helical" evidence="6">
    <location>
        <begin position="188"/>
        <end position="209"/>
    </location>
</feature>
<feature type="transmembrane region" description="Helical" evidence="6">
    <location>
        <begin position="128"/>
        <end position="147"/>
    </location>
</feature>
<evidence type="ECO:0000256" key="1">
    <source>
        <dbReference type="ARBA" id="ARBA00004141"/>
    </source>
</evidence>
<dbReference type="SUPFAM" id="SSF103481">
    <property type="entry name" value="Multidrug resistance efflux transporter EmrE"/>
    <property type="match status" value="2"/>
</dbReference>
<dbReference type="RefSeq" id="WP_206985558.1">
    <property type="nucleotide sequence ID" value="NZ_JAFLQZ010000012.1"/>
</dbReference>
<organism evidence="8 9">
    <name type="scientific">Hymenobacter telluris</name>
    <dbReference type="NCBI Taxonomy" id="2816474"/>
    <lineage>
        <taxon>Bacteria</taxon>
        <taxon>Pseudomonadati</taxon>
        <taxon>Bacteroidota</taxon>
        <taxon>Cytophagia</taxon>
        <taxon>Cytophagales</taxon>
        <taxon>Hymenobacteraceae</taxon>
        <taxon>Hymenobacter</taxon>
    </lineage>
</organism>
<feature type="transmembrane region" description="Helical" evidence="6">
    <location>
        <begin position="159"/>
        <end position="176"/>
    </location>
</feature>
<sequence length="305" mass="31836">MNPSSSVRSYALVTLAVASWALNFHLAVPVLKFVPPLAGAALRYAVGGAALLGLVVASGGFSWARVRAHWVGILVVAGSGVFLFNYAFFEGLQYTSPVNATLIIGLNPVTTMLLATQMLGTRLTRRQWLGAALSLAGVLVVISKGSWDTLSSLSFSRGDLWFLLANLAFALNHVSVRRFLAALPALETTAVTSLLGLLLLAVPAAPALLAAPYATFPLVGFWLPLLVMGVLGTCLSYISWNRGLVQIGPDKAALFMNLVPVFSVLIALTYGGTVTGPQLAGGAVVLVGILVAQLGAKRKVAPQAA</sequence>
<evidence type="ECO:0000259" key="7">
    <source>
        <dbReference type="Pfam" id="PF00892"/>
    </source>
</evidence>
<feature type="transmembrane region" description="Helical" evidence="6">
    <location>
        <begin position="68"/>
        <end position="88"/>
    </location>
</feature>
<keyword evidence="3 6" id="KW-0812">Transmembrane</keyword>
<comment type="subcellular location">
    <subcellularLocation>
        <location evidence="1">Membrane</location>
        <topology evidence="1">Multi-pass membrane protein</topology>
    </subcellularLocation>
</comment>
<evidence type="ECO:0000256" key="2">
    <source>
        <dbReference type="ARBA" id="ARBA00007362"/>
    </source>
</evidence>
<evidence type="ECO:0000256" key="6">
    <source>
        <dbReference type="SAM" id="Phobius"/>
    </source>
</evidence>
<feature type="transmembrane region" description="Helical" evidence="6">
    <location>
        <begin position="221"/>
        <end position="240"/>
    </location>
</feature>
<dbReference type="AlphaFoldDB" id="A0A939EYM3"/>
<dbReference type="PANTHER" id="PTHR32322">
    <property type="entry name" value="INNER MEMBRANE TRANSPORTER"/>
    <property type="match status" value="1"/>
</dbReference>
<evidence type="ECO:0000256" key="4">
    <source>
        <dbReference type="ARBA" id="ARBA00022989"/>
    </source>
</evidence>
<gene>
    <name evidence="8" type="ORF">J0X19_16690</name>
</gene>
<feature type="transmembrane region" description="Helical" evidence="6">
    <location>
        <begin position="252"/>
        <end position="272"/>
    </location>
</feature>
<dbReference type="InterPro" id="IPR000620">
    <property type="entry name" value="EamA_dom"/>
</dbReference>
<dbReference type="InterPro" id="IPR050638">
    <property type="entry name" value="AA-Vitamin_Transporters"/>
</dbReference>
<keyword evidence="4 6" id="KW-1133">Transmembrane helix</keyword>
<name>A0A939EYM3_9BACT</name>
<evidence type="ECO:0000256" key="5">
    <source>
        <dbReference type="ARBA" id="ARBA00023136"/>
    </source>
</evidence>
<dbReference type="Proteomes" id="UP000664144">
    <property type="component" value="Unassembled WGS sequence"/>
</dbReference>
<keyword evidence="5 6" id="KW-0472">Membrane</keyword>
<evidence type="ECO:0000313" key="8">
    <source>
        <dbReference type="EMBL" id="MBO0359599.1"/>
    </source>
</evidence>
<evidence type="ECO:0000313" key="9">
    <source>
        <dbReference type="Proteomes" id="UP000664144"/>
    </source>
</evidence>
<dbReference type="InterPro" id="IPR037185">
    <property type="entry name" value="EmrE-like"/>
</dbReference>
<feature type="domain" description="EamA" evidence="7">
    <location>
        <begin position="157"/>
        <end position="291"/>
    </location>
</feature>
<evidence type="ECO:0000256" key="3">
    <source>
        <dbReference type="ARBA" id="ARBA00022692"/>
    </source>
</evidence>
<feature type="transmembrane region" description="Helical" evidence="6">
    <location>
        <begin position="94"/>
        <end position="116"/>
    </location>
</feature>
<proteinExistence type="inferred from homology"/>
<dbReference type="Pfam" id="PF00892">
    <property type="entry name" value="EamA"/>
    <property type="match status" value="2"/>
</dbReference>
<feature type="domain" description="EamA" evidence="7">
    <location>
        <begin position="10"/>
        <end position="142"/>
    </location>
</feature>
<comment type="caution">
    <text evidence="8">The sequence shown here is derived from an EMBL/GenBank/DDBJ whole genome shotgun (WGS) entry which is preliminary data.</text>
</comment>
<accession>A0A939EYM3</accession>
<reference evidence="8" key="1">
    <citation type="submission" date="2021-03" db="EMBL/GenBank/DDBJ databases">
        <authorList>
            <person name="Kim M.K."/>
        </authorList>
    </citation>
    <scope>NUCLEOTIDE SEQUENCE</scope>
    <source>
        <strain evidence="8">BT186</strain>
    </source>
</reference>
<dbReference type="EMBL" id="JAFLQZ010000012">
    <property type="protein sequence ID" value="MBO0359599.1"/>
    <property type="molecule type" value="Genomic_DNA"/>
</dbReference>
<dbReference type="PANTHER" id="PTHR32322:SF2">
    <property type="entry name" value="EAMA DOMAIN-CONTAINING PROTEIN"/>
    <property type="match status" value="1"/>
</dbReference>